<evidence type="ECO:0000313" key="2">
    <source>
        <dbReference type="EMBL" id="ARD66903.1"/>
    </source>
</evidence>
<name>A0AAC9QWF4_EUBLI</name>
<protein>
    <recommendedName>
        <fullName evidence="1">DUF1659 domain-containing protein</fullName>
    </recommendedName>
</protein>
<dbReference type="AlphaFoldDB" id="A0AAC9QWF4"/>
<dbReference type="RefSeq" id="WP_038353829.1">
    <property type="nucleotide sequence ID" value="NZ_CP019962.1"/>
</dbReference>
<dbReference type="InterPro" id="IPR012454">
    <property type="entry name" value="DUF1659"/>
</dbReference>
<evidence type="ECO:0000259" key="1">
    <source>
        <dbReference type="Pfam" id="PF07872"/>
    </source>
</evidence>
<reference evidence="3" key="1">
    <citation type="journal article" date="2017" name="Sci. Rep.">
        <title>Determination of the Genome and Primary Transcriptome of Syngas Fermenting Eubacterium limosum ATCC 8486.</title>
        <authorList>
            <person name="Song Y."/>
            <person name="Shin J."/>
            <person name="Jeong Y."/>
            <person name="Jin S."/>
            <person name="Lee J.K."/>
            <person name="Kim D.R."/>
            <person name="Kim S.C."/>
            <person name="Cho S."/>
            <person name="Cho B.K."/>
        </authorList>
    </citation>
    <scope>NUCLEOTIDE SEQUENCE [LARGE SCALE GENOMIC DNA]</scope>
    <source>
        <strain evidence="3">ATCC 8486</strain>
    </source>
</reference>
<dbReference type="EMBL" id="CP019962">
    <property type="protein sequence ID" value="ARD66903.1"/>
    <property type="molecule type" value="Genomic_DNA"/>
</dbReference>
<dbReference type="Proteomes" id="UP000192391">
    <property type="component" value="Chromosome"/>
</dbReference>
<gene>
    <name evidence="2" type="ORF">B2M23_15815</name>
</gene>
<dbReference type="KEGG" id="elim:B2M23_15815"/>
<evidence type="ECO:0000313" key="3">
    <source>
        <dbReference type="Proteomes" id="UP000192391"/>
    </source>
</evidence>
<feature type="domain" description="DUF1659" evidence="1">
    <location>
        <begin position="2"/>
        <end position="68"/>
    </location>
</feature>
<accession>A0AAC9QWF4</accession>
<proteinExistence type="predicted"/>
<organism evidence="2 3">
    <name type="scientific">Eubacterium limosum</name>
    <dbReference type="NCBI Taxonomy" id="1736"/>
    <lineage>
        <taxon>Bacteria</taxon>
        <taxon>Bacillati</taxon>
        <taxon>Bacillota</taxon>
        <taxon>Clostridia</taxon>
        <taxon>Eubacteriales</taxon>
        <taxon>Eubacteriaceae</taxon>
        <taxon>Eubacterium</taxon>
    </lineage>
</organism>
<dbReference type="Pfam" id="PF07872">
    <property type="entry name" value="DUF1659"/>
    <property type="match status" value="1"/>
</dbReference>
<sequence>MAIEKNVESVGMKVTVNHGEVGGKIVKSSKTYGDVDPEVTDAAFVATAKAITGMQEPIREKQVKVTAEELVEIA</sequence>